<dbReference type="Gene3D" id="2.60.40.10">
    <property type="entry name" value="Immunoglobulins"/>
    <property type="match status" value="1"/>
</dbReference>
<feature type="compositionally biased region" description="Low complexity" evidence="1">
    <location>
        <begin position="1073"/>
        <end position="1083"/>
    </location>
</feature>
<accession>A0ABW5W4Y4</accession>
<gene>
    <name evidence="5" type="ORF">ACFS2C_06165</name>
</gene>
<dbReference type="Pfam" id="PF19403">
    <property type="entry name" value="SpaA_2"/>
    <property type="match status" value="2"/>
</dbReference>
<evidence type="ECO:0000313" key="6">
    <source>
        <dbReference type="Proteomes" id="UP001597478"/>
    </source>
</evidence>
<feature type="signal peptide" evidence="3">
    <location>
        <begin position="1"/>
        <end position="39"/>
    </location>
</feature>
<evidence type="ECO:0000256" key="2">
    <source>
        <dbReference type="SAM" id="Phobius"/>
    </source>
</evidence>
<proteinExistence type="predicted"/>
<dbReference type="Pfam" id="PF17802">
    <property type="entry name" value="SpaA"/>
    <property type="match status" value="1"/>
</dbReference>
<feature type="region of interest" description="Disordered" evidence="1">
    <location>
        <begin position="944"/>
        <end position="974"/>
    </location>
</feature>
<keyword evidence="2" id="KW-0472">Membrane</keyword>
<evidence type="ECO:0000256" key="1">
    <source>
        <dbReference type="SAM" id="MobiDB-lite"/>
    </source>
</evidence>
<evidence type="ECO:0000313" key="5">
    <source>
        <dbReference type="EMBL" id="MFD2798973.1"/>
    </source>
</evidence>
<organism evidence="5 6">
    <name type="scientific">Prauserella oleivorans</name>
    <dbReference type="NCBI Taxonomy" id="1478153"/>
    <lineage>
        <taxon>Bacteria</taxon>
        <taxon>Bacillati</taxon>
        <taxon>Actinomycetota</taxon>
        <taxon>Actinomycetes</taxon>
        <taxon>Pseudonocardiales</taxon>
        <taxon>Pseudonocardiaceae</taxon>
        <taxon>Prauserella</taxon>
    </lineage>
</organism>
<dbReference type="PROSITE" id="PS50234">
    <property type="entry name" value="VWFA"/>
    <property type="match status" value="1"/>
</dbReference>
<feature type="chain" id="PRO_5045851883" evidence="3">
    <location>
        <begin position="40"/>
        <end position="1126"/>
    </location>
</feature>
<dbReference type="EMBL" id="JBHUOF010000007">
    <property type="protein sequence ID" value="MFD2798973.1"/>
    <property type="molecule type" value="Genomic_DNA"/>
</dbReference>
<dbReference type="InterPro" id="IPR041033">
    <property type="entry name" value="SpaA_PFL_dom_1"/>
</dbReference>
<feature type="transmembrane region" description="Helical" evidence="2">
    <location>
        <begin position="1100"/>
        <end position="1121"/>
    </location>
</feature>
<feature type="compositionally biased region" description="Low complexity" evidence="1">
    <location>
        <begin position="592"/>
        <end position="601"/>
    </location>
</feature>
<keyword evidence="2" id="KW-0812">Transmembrane</keyword>
<evidence type="ECO:0000256" key="3">
    <source>
        <dbReference type="SAM" id="SignalP"/>
    </source>
</evidence>
<feature type="compositionally biased region" description="Pro residues" evidence="1">
    <location>
        <begin position="1041"/>
        <end position="1056"/>
    </location>
</feature>
<dbReference type="InterPro" id="IPR002035">
    <property type="entry name" value="VWF_A"/>
</dbReference>
<dbReference type="RefSeq" id="WP_377386800.1">
    <property type="nucleotide sequence ID" value="NZ_JBHSAN010000006.1"/>
</dbReference>
<sequence length="1126" mass="117937">MSMRHRSGPARTGRRGAARLLAVVAVACLALTTPMPATVAQQESEPATVRVYVGDVRSGPDTIGPLAGARFGLFATNPGVSLDSHDGFTDATPMYSCTSGADGWCTFTVPVDESLPDSGRLWLAATGSAGGEYANPQWQTGPLSPNNRDPLYSLRHVFQTPVLQAGQTYDSYGPNRNWITDPGLETTPPTAVPGTQNYSRRVASGGVFPLSRPNPDLATQCGLRIALVVDLSSSVAPYVEDLKDALDDFVTALRGTPSQAALFTFGTDSPANGYGANTSLLPVATNGDNKTFRDLYAGWETPPTNWTNWDRGLAAVADANTAAGGQQFDMAVVVTDGNPTVYGPEPTHTVNGREETKDPNSGYTRFRELGNAVASANLVKSQGTRIMAVGVGNGVSGDASYNLRAISGRDAYDGTNLDEADYLQQADYADAGEALRRLVLGSCAPSVSVIKQIVPHGDLDDGTIDAPYTPTDPWTFTATPTGDATVTPTTATTDPQTGALNFDMAFDTGPQGLHIAETPQEGYTALPEHTTCVNKTSGDDEPVTPDPDPENPGAFTVDVGLEDAISCTVYNQAPDFDQASVTVNKRWKVTTVTGPDGETTTAEYEHGKQPTGLEASLELDGPGGAESSSQPWGQPRDGYDAVDDGSVGVTEDVTITPPGCELTGADIDGTDLTPGTATEMDLRPGANEWTITNEVECRSHLTLRKEIGAGGQADPQWWTLQAHGPDDALPGPTGRVETAPTLVTPEVIYQLAEVADEPGGDVPHDVLHYAQNDQRTRPLHFPLSTGSWGCHVVGEDSGGAFSTDIEGAIAVPLGQDVVCTAVNQTAWLDVVKQVEGGDAKPGDFTLRVSPVGPAPPGAHEHDIAGAPEPGNQLTVRPRQDYAISEVSGPDGYRLTGITCTAGERELDPERFALEFGGTATCVATNRRLSELAVEKRDAADRSVLPGAGFDLYSDTDGDGDGGAGLTDDAPDPDDTLIDSCTTGEDGRCSIGELDFVSYYWFENTAPEGYRLPADRTSDIITIDENNAGDPHTTTFTDSKEPSPPPTEPTEPEPTTPTEPTGPGVPDGPDEPGHPGAPDGPDQPDGGDGDQGTLPGTGADIGVPLALGIVFLLAGATVLALVRRARS</sequence>
<dbReference type="InterPro" id="IPR036465">
    <property type="entry name" value="vWFA_dom_sf"/>
</dbReference>
<keyword evidence="6" id="KW-1185">Reference proteome</keyword>
<dbReference type="InterPro" id="IPR045826">
    <property type="entry name" value="SpaA_PFL_dom_2"/>
</dbReference>
<dbReference type="CDD" id="cd00198">
    <property type="entry name" value="vWFA"/>
    <property type="match status" value="1"/>
</dbReference>
<reference evidence="6" key="1">
    <citation type="journal article" date="2019" name="Int. J. Syst. Evol. Microbiol.">
        <title>The Global Catalogue of Microorganisms (GCM) 10K type strain sequencing project: providing services to taxonomists for standard genome sequencing and annotation.</title>
        <authorList>
            <consortium name="The Broad Institute Genomics Platform"/>
            <consortium name="The Broad Institute Genome Sequencing Center for Infectious Disease"/>
            <person name="Wu L."/>
            <person name="Ma J."/>
        </authorList>
    </citation>
    <scope>NUCLEOTIDE SEQUENCE [LARGE SCALE GENOMIC DNA]</scope>
    <source>
        <strain evidence="6">IBRC-M 10906</strain>
    </source>
</reference>
<dbReference type="Gene3D" id="3.40.50.410">
    <property type="entry name" value="von Willebrand factor, type A domain"/>
    <property type="match status" value="1"/>
</dbReference>
<feature type="region of interest" description="Disordered" evidence="1">
    <location>
        <begin position="1022"/>
        <end position="1096"/>
    </location>
</feature>
<dbReference type="Proteomes" id="UP001597478">
    <property type="component" value="Unassembled WGS sequence"/>
</dbReference>
<comment type="caution">
    <text evidence="5">The sequence shown here is derived from an EMBL/GenBank/DDBJ whole genome shotgun (WGS) entry which is preliminary data.</text>
</comment>
<feature type="domain" description="VWFA" evidence="4">
    <location>
        <begin position="224"/>
        <end position="438"/>
    </location>
</feature>
<keyword evidence="2" id="KW-1133">Transmembrane helix</keyword>
<name>A0ABW5W4Y4_9PSEU</name>
<keyword evidence="3" id="KW-0732">Signal</keyword>
<protein>
    <submittedName>
        <fullName evidence="5">SpaA isopeptide-forming pilin-related protein</fullName>
    </submittedName>
</protein>
<evidence type="ECO:0000259" key="4">
    <source>
        <dbReference type="PROSITE" id="PS50234"/>
    </source>
</evidence>
<dbReference type="SUPFAM" id="SSF53300">
    <property type="entry name" value="vWA-like"/>
    <property type="match status" value="1"/>
</dbReference>
<dbReference type="SMART" id="SM00327">
    <property type="entry name" value="VWA"/>
    <property type="match status" value="1"/>
</dbReference>
<dbReference type="InterPro" id="IPR013783">
    <property type="entry name" value="Ig-like_fold"/>
</dbReference>
<feature type="region of interest" description="Disordered" evidence="1">
    <location>
        <begin position="592"/>
        <end position="639"/>
    </location>
</feature>